<dbReference type="GO" id="GO:0016799">
    <property type="term" value="F:hydrolase activity, hydrolyzing N-glycosyl compounds"/>
    <property type="evidence" value="ECO:0007669"/>
    <property type="project" value="InterPro"/>
</dbReference>
<dbReference type="STRING" id="40149.A0A0E0DRA2"/>
<comment type="similarity">
    <text evidence="1">Belongs to the IUNH family.</text>
</comment>
<dbReference type="Pfam" id="PF01156">
    <property type="entry name" value="IU_nuc_hydro"/>
    <property type="match status" value="4"/>
</dbReference>
<dbReference type="CDD" id="cd02647">
    <property type="entry name" value="nuc_hydro_TvIAG"/>
    <property type="match status" value="3"/>
</dbReference>
<evidence type="ECO:0000259" key="2">
    <source>
        <dbReference type="Pfam" id="PF01156"/>
    </source>
</evidence>
<dbReference type="Proteomes" id="UP000008021">
    <property type="component" value="Chromosome 5"/>
</dbReference>
<feature type="domain" description="Inosine/uridine-preferring nucleoside hydrolase" evidence="2">
    <location>
        <begin position="997"/>
        <end position="1304"/>
    </location>
</feature>
<dbReference type="PANTHER" id="PTHR46692:SF1">
    <property type="entry name" value="NUCLEOSIDE HYDROLASE 3-RELATED"/>
    <property type="match status" value="1"/>
</dbReference>
<accession>A0A0E0DRA2</accession>
<feature type="domain" description="Inosine/uridine-preferring nucleoside hydrolase" evidence="2">
    <location>
        <begin position="1437"/>
        <end position="1766"/>
    </location>
</feature>
<proteinExistence type="inferred from homology"/>
<keyword evidence="4" id="KW-1185">Reference proteome</keyword>
<feature type="domain" description="Inosine/uridine-preferring nucleoside hydrolase" evidence="2">
    <location>
        <begin position="127"/>
        <end position="430"/>
    </location>
</feature>
<dbReference type="EnsemblPlants" id="OMERI05G14020.4">
    <property type="protein sequence ID" value="OMERI05G14020.4"/>
    <property type="gene ID" value="OMERI05G14020"/>
</dbReference>
<name>A0A0E0DRA2_9ORYZ</name>
<reference evidence="3" key="2">
    <citation type="submission" date="2018-05" db="EMBL/GenBank/DDBJ databases">
        <title>OmerRS3 (Oryza meridionalis Reference Sequence Version 3).</title>
        <authorList>
            <person name="Zhang J."/>
            <person name="Kudrna D."/>
            <person name="Lee S."/>
            <person name="Talag J."/>
            <person name="Welchert J."/>
            <person name="Wing R.A."/>
        </authorList>
    </citation>
    <scope>NUCLEOTIDE SEQUENCE [LARGE SCALE GENOMIC DNA]</scope>
    <source>
        <strain evidence="3">OR44</strain>
    </source>
</reference>
<dbReference type="SUPFAM" id="SSF53590">
    <property type="entry name" value="Nucleoside hydrolase"/>
    <property type="match status" value="5"/>
</dbReference>
<evidence type="ECO:0000313" key="3">
    <source>
        <dbReference type="EnsemblPlants" id="OMERI05G14020.4"/>
    </source>
</evidence>
<dbReference type="InterPro" id="IPR001910">
    <property type="entry name" value="Inosine/uridine_hydrolase_dom"/>
</dbReference>
<dbReference type="eggNOG" id="KOG2938">
    <property type="taxonomic scope" value="Eukaryota"/>
</dbReference>
<dbReference type="Gramene" id="OMERI05G14020.1">
    <property type="protein sequence ID" value="OMERI05G14020.1"/>
    <property type="gene ID" value="OMERI05G14020"/>
</dbReference>
<dbReference type="PANTHER" id="PTHR46692">
    <property type="entry name" value="INOSINE-URIDINE PREFERRING NUCLEOSIDE HYDROLASE FAMILY PROTEIN"/>
    <property type="match status" value="1"/>
</dbReference>
<evidence type="ECO:0000313" key="4">
    <source>
        <dbReference type="Proteomes" id="UP000008021"/>
    </source>
</evidence>
<dbReference type="Gene3D" id="3.90.245.10">
    <property type="entry name" value="Ribonucleoside hydrolase-like"/>
    <property type="match status" value="4"/>
</dbReference>
<reference evidence="3" key="1">
    <citation type="submission" date="2015-04" db="UniProtKB">
        <authorList>
            <consortium name="EnsemblPlants"/>
        </authorList>
    </citation>
    <scope>IDENTIFICATION</scope>
</reference>
<dbReference type="EnsemblPlants" id="OMERI05G14020.1">
    <property type="protein sequence ID" value="OMERI05G14020.1"/>
    <property type="gene ID" value="OMERI05G14020"/>
</dbReference>
<protein>
    <recommendedName>
        <fullName evidence="2">Inosine/uridine-preferring nucleoside hydrolase domain-containing protein</fullName>
    </recommendedName>
</protein>
<evidence type="ECO:0000256" key="1">
    <source>
        <dbReference type="ARBA" id="ARBA00009176"/>
    </source>
</evidence>
<dbReference type="Gramene" id="OMERI05G14020.4">
    <property type="protein sequence ID" value="OMERI05G14020.4"/>
    <property type="gene ID" value="OMERI05G14020"/>
</dbReference>
<sequence>MKVDGTKMTPLRRAATAAVLVVVLAVMAAAAAAKPRRILVDTDMDTDDLFALLYLLKQNRSEFELKGICASGWDTRGLEATGLSSLRCRGLPGNVRNVLDKFFVGLCKKSMVHYSSCKHEQAVTIDVNAWTDAGHAVNHLYDMLYMMGRDDIPVGVGGDGGISGHGTIHPNVGGYLPLIDQGMTTFGPCRYRQAIPLEGGGRLDIDTNLGIRKGFLPQGNRRYIPLHQSTAQQVLIDTISAGPTTVMLIGSHTNFAIFLMTHPHLKKNVEHIYIMGGGVRSENPTGCCPKNSTTSCTLQQCGDHGNLFTSYRTNPNAEFNMFADPFAAYQVFHSGIPITLIPLDATNTIPVNEEFFHAFQQQQSTYEAQYCFESLKMARDTWFNDDFYTSYFMWDSFTSGVALSSMRNDNNCQSENDFSELKYMNITVITSNKPYGIHDGSNPLFDDHVIPKFGLQKGGVHSGHVQTGITDSFCLAKESKKGRCEDGYTKEVSGPEAVRVCVATMAKVNVDKSSLLEREFFKSFLETLNLPENTGLFNITAQFPFYREVLYRPDFTNKSRGKPVIFDMDMSPGDFISLIYLLKVPTELIDLKGILVSGNGWANVASIDIVYDILHMMGRDDIPVGRGSTSALGTESLGCKYVSAIPQGSGGLLDSDTLYGLARSLPRSPRRYTAENSVKYGAPRDTDHPELRQPLAFEVWQFVKHQLDPNEKITILTNGPLTNLANIVLSDRNASSVIKSVYVVGGHIRDDSNTKGNVFTVPSNTYAEFNIFLDPLAAKTVLDSTLDITLIPLRAQRKAASFHALLEALKHAETPESRFVHHLLTLLHDLQQKHQLYHHMDMFLGELLGAVSLVEGSNIKQSLQRKPISIVANSTTSIDGQTVVDNQSANLVKVLLDFNSEEYYKRVANSLGDKERSAVISGFAEQRAIWSNPPENGGKGLKGIEEAKRRAKMWRTAATAAAVLLLVAVGAAPAASGVAAGGAGRATAAAASKPRRILVDTDMDTDDLFALLYLLKQNRSEFDVKAITINANEWSDAGHAVNHLYDLLHMMGRDDIPVGVGGDGGVSDSGALRGPDVGGYLPLIDQGTSTAGDCRYRQAVPAGRGGRLDVDTNSGVRRGFLPQGRRRYRPVAQPTAQRVMADTVSGGPTTVLLFGAHTNLALLLMAHPRLARNIDRVYVSGGAVRAADPAGNLFTAFATNPFAEFNIFGDPFAAYQVIHSGIPITMVPLDATNTISVTEEFVSEFQQHQQTYEAQYCFQSLDKSYYMWDSFAAGVALSSMRNGEVDGENEFSELEYMNITVITSNKPYGKRDGSNPFFDGRATPKLGLKEGGVHSGHVQTGIRDSFCLVPGSNRGRCEDGYTREVSGPEGVRVRVATRAKPNTDKNSSLEKEFSKSFLEVLNRPEQTGLFNINTQFPYYREVLYKPVFRNVSRGKPVIFDMDMSPGDFVSLIYLLKTPIEVIDLKAVLVNGNGWANIASIDIVYDILHMMGRDDIPVGLGNTTALGIPTLGCNNSYAIPHGSGGFIDSDTLYGLARSLPRSPRRYAPESLDHPEDRQPLALEVWQSVRKQLDPGEKITVLTNGPLTNMANISLSDRDASSVIERVYVVGGLIKDGGDENGNLFTVPSNKHAEFNIFLDPLAAKTVLESDLKITLIPLTAQRKAASFRAVLAALEDIQHTHESKFVHELLSLLQELQMKQKLYHHLDIFLGEILGAVYMVEGSGLKPSLELKPVSVIANTNKSTDGQIVISKNSAKLVRVLSDFDGEIYSKQLANSLAKKTQSAVIGSFEEQKAIWSRPVNSSGNVKNKSELL</sequence>
<dbReference type="InterPro" id="IPR036452">
    <property type="entry name" value="Ribo_hydro-like"/>
</dbReference>
<organism evidence="3">
    <name type="scientific">Oryza meridionalis</name>
    <dbReference type="NCBI Taxonomy" id="40149"/>
    <lineage>
        <taxon>Eukaryota</taxon>
        <taxon>Viridiplantae</taxon>
        <taxon>Streptophyta</taxon>
        <taxon>Embryophyta</taxon>
        <taxon>Tracheophyta</taxon>
        <taxon>Spermatophyta</taxon>
        <taxon>Magnoliopsida</taxon>
        <taxon>Liliopsida</taxon>
        <taxon>Poales</taxon>
        <taxon>Poaceae</taxon>
        <taxon>BOP clade</taxon>
        <taxon>Oryzoideae</taxon>
        <taxon>Oryzeae</taxon>
        <taxon>Oryzinae</taxon>
        <taxon>Oryza</taxon>
    </lineage>
</organism>
<feature type="domain" description="Inosine/uridine-preferring nucleoside hydrolase" evidence="2">
    <location>
        <begin position="564"/>
        <end position="904"/>
    </location>
</feature>